<organism evidence="2">
    <name type="scientific">mine drainage metagenome</name>
    <dbReference type="NCBI Taxonomy" id="410659"/>
    <lineage>
        <taxon>unclassified sequences</taxon>
        <taxon>metagenomes</taxon>
        <taxon>ecological metagenomes</taxon>
    </lineage>
</organism>
<accession>T1D551</accession>
<evidence type="ECO:0000256" key="1">
    <source>
        <dbReference type="SAM" id="Phobius"/>
    </source>
</evidence>
<reference evidence="2" key="1">
    <citation type="submission" date="2013-08" db="EMBL/GenBank/DDBJ databases">
        <authorList>
            <person name="Mendez C."/>
            <person name="Richter M."/>
            <person name="Ferrer M."/>
            <person name="Sanchez J."/>
        </authorList>
    </citation>
    <scope>NUCLEOTIDE SEQUENCE</scope>
</reference>
<keyword evidence="1" id="KW-1133">Transmembrane helix</keyword>
<dbReference type="EMBL" id="AUZX01002435">
    <property type="protein sequence ID" value="EQD76609.1"/>
    <property type="molecule type" value="Genomic_DNA"/>
</dbReference>
<feature type="transmembrane region" description="Helical" evidence="1">
    <location>
        <begin position="89"/>
        <end position="110"/>
    </location>
</feature>
<keyword evidence="1" id="KW-0472">Membrane</keyword>
<proteinExistence type="predicted"/>
<protein>
    <submittedName>
        <fullName evidence="2">Uncharacterized protein</fullName>
    </submittedName>
</protein>
<gene>
    <name evidence="2" type="ORF">B1A_03310</name>
</gene>
<dbReference type="AlphaFoldDB" id="T1D551"/>
<feature type="transmembrane region" description="Helical" evidence="1">
    <location>
        <begin position="55"/>
        <end position="77"/>
    </location>
</feature>
<reference evidence="2" key="2">
    <citation type="journal article" date="2014" name="ISME J.">
        <title>Microbial stratification in low pH oxic and suboxic macroscopic growths along an acid mine drainage.</title>
        <authorList>
            <person name="Mendez-Garcia C."/>
            <person name="Mesa V."/>
            <person name="Sprenger R.R."/>
            <person name="Richter M."/>
            <person name="Diez M.S."/>
            <person name="Solano J."/>
            <person name="Bargiela R."/>
            <person name="Golyshina O.V."/>
            <person name="Manteca A."/>
            <person name="Ramos J.L."/>
            <person name="Gallego J.R."/>
            <person name="Llorente I."/>
            <person name="Martins Dos Santos V.A."/>
            <person name="Jensen O.N."/>
            <person name="Pelaez A.I."/>
            <person name="Sanchez J."/>
            <person name="Ferrer M."/>
        </authorList>
    </citation>
    <scope>NUCLEOTIDE SEQUENCE</scope>
</reference>
<sequence length="215" mass="23344">MLLPALAQAAVGTCAPGVAGAPSTCLTNGFFDTILSMVENATANWVSIGAGKTGIGWVIFTSLATLELIWWGITNALRKNDLGEWFSSLFLKMLELSFFGFIVATAPTWMPYIPQQFEMVGQKFLAASQFGTPAGAATVPLTPSGIMTEAANVEGILWNGGNPSGWPAAAIPPQDRVRVQQTRIAPLAIPSIVSNRPRRMPWRAWSHPWRRFSRR</sequence>
<comment type="caution">
    <text evidence="2">The sequence shown here is derived from an EMBL/GenBank/DDBJ whole genome shotgun (WGS) entry which is preliminary data.</text>
</comment>
<name>T1D551_9ZZZZ</name>
<feature type="non-terminal residue" evidence="2">
    <location>
        <position position="215"/>
    </location>
</feature>
<keyword evidence="1" id="KW-0812">Transmembrane</keyword>
<evidence type="ECO:0000313" key="2">
    <source>
        <dbReference type="EMBL" id="EQD76609.1"/>
    </source>
</evidence>